<dbReference type="AlphaFoldDB" id="A0A916Q9J0"/>
<organism evidence="1 2">
    <name type="scientific">Anaerostipes butyraticus</name>
    <dbReference type="NCBI Taxonomy" id="645466"/>
    <lineage>
        <taxon>Bacteria</taxon>
        <taxon>Bacillati</taxon>
        <taxon>Bacillota</taxon>
        <taxon>Clostridia</taxon>
        <taxon>Lachnospirales</taxon>
        <taxon>Lachnospiraceae</taxon>
        <taxon>Anaerostipes</taxon>
    </lineage>
</organism>
<evidence type="ECO:0000313" key="1">
    <source>
        <dbReference type="EMBL" id="GFO86747.1"/>
    </source>
</evidence>
<gene>
    <name evidence="1" type="ORF">ANBU17_30940</name>
</gene>
<comment type="caution">
    <text evidence="1">The sequence shown here is derived from an EMBL/GenBank/DDBJ whole genome shotgun (WGS) entry which is preliminary data.</text>
</comment>
<accession>A0A916Q9J0</accession>
<protein>
    <submittedName>
        <fullName evidence="1">Uncharacterized protein</fullName>
    </submittedName>
</protein>
<keyword evidence="2" id="KW-1185">Reference proteome</keyword>
<sequence length="64" mass="7519">MHFIKTGDHRPSAEGSDFRFFSQERILFTQKQFPIKQKPETRISPVPGLYRSVSIHTEYLPQLV</sequence>
<name>A0A916Q9J0_9FIRM</name>
<evidence type="ECO:0000313" key="2">
    <source>
        <dbReference type="Proteomes" id="UP000613208"/>
    </source>
</evidence>
<dbReference type="Proteomes" id="UP000613208">
    <property type="component" value="Unassembled WGS sequence"/>
</dbReference>
<reference evidence="1" key="1">
    <citation type="submission" date="2020-06" db="EMBL/GenBank/DDBJ databases">
        <title>Characterization of fructooligosaccharide metabolism and fructooligosaccharide-degrading enzymes in human commensal butyrate producers.</title>
        <authorList>
            <person name="Tanno H."/>
            <person name="Fujii T."/>
            <person name="Hirano K."/>
            <person name="Maeno S."/>
            <person name="Tonozuka T."/>
            <person name="Sakamoto M."/>
            <person name="Ohkuma M."/>
            <person name="Tochio T."/>
            <person name="Endo A."/>
        </authorList>
    </citation>
    <scope>NUCLEOTIDE SEQUENCE</scope>
    <source>
        <strain evidence="1">JCM 17466</strain>
    </source>
</reference>
<dbReference type="EMBL" id="BLYI01000073">
    <property type="protein sequence ID" value="GFO86747.1"/>
    <property type="molecule type" value="Genomic_DNA"/>
</dbReference>
<proteinExistence type="predicted"/>